<dbReference type="InterPro" id="IPR002881">
    <property type="entry name" value="DUF58"/>
</dbReference>
<dbReference type="EMBL" id="LT962688">
    <property type="protein sequence ID" value="SOR27912.1"/>
    <property type="molecule type" value="Genomic_DNA"/>
</dbReference>
<dbReference type="Proteomes" id="UP000233769">
    <property type="component" value="Chromosome tk0001"/>
</dbReference>
<evidence type="ECO:0000259" key="1">
    <source>
        <dbReference type="Pfam" id="PF01882"/>
    </source>
</evidence>
<name>A0A2N9AKY3_METEX</name>
<dbReference type="Pfam" id="PF01882">
    <property type="entry name" value="DUF58"/>
    <property type="match status" value="1"/>
</dbReference>
<dbReference type="PANTHER" id="PTHR33608">
    <property type="entry name" value="BLL2464 PROTEIN"/>
    <property type="match status" value="1"/>
</dbReference>
<protein>
    <recommendedName>
        <fullName evidence="1">DUF58 domain-containing protein</fullName>
    </recommendedName>
</protein>
<dbReference type="PANTHER" id="PTHR33608:SF6">
    <property type="entry name" value="BLL2464 PROTEIN"/>
    <property type="match status" value="1"/>
</dbReference>
<evidence type="ECO:0000313" key="2">
    <source>
        <dbReference type="EMBL" id="SOR27912.1"/>
    </source>
</evidence>
<dbReference type="Gene3D" id="3.40.50.410">
    <property type="entry name" value="von Willebrand factor, type A domain"/>
    <property type="match status" value="1"/>
</dbReference>
<gene>
    <name evidence="2" type="ORF">TK0001_1310</name>
</gene>
<organism evidence="2 3">
    <name type="scientific">Methylorubrum extorquens</name>
    <name type="common">Methylobacterium dichloromethanicum</name>
    <name type="synonym">Methylobacterium extorquens</name>
    <dbReference type="NCBI Taxonomy" id="408"/>
    <lineage>
        <taxon>Bacteria</taxon>
        <taxon>Pseudomonadati</taxon>
        <taxon>Pseudomonadota</taxon>
        <taxon>Alphaproteobacteria</taxon>
        <taxon>Hyphomicrobiales</taxon>
        <taxon>Methylobacteriaceae</taxon>
        <taxon>Methylorubrum</taxon>
    </lineage>
</organism>
<accession>A0A2N9AKY3</accession>
<sequence length="291" mass="31850">MSGPEDGVNDGADIIYLPRWRPGGHRVGAHRGRDAGGLGTFRDQVSFLSLPDARRIDVRASLRDPFEGVFVRRFEARSPVETYALVDLSASMRFRGRADRRELAAGFCTTLARSATRIGDGFGLIACDDTLRDDLTLPATRHRAAAQAAAARLGEAACGGRGAGGLLEAARRLAGRPKLIFLVSDFRWPEALIEAVFSALALALHDVTPVLLADSAEAEDLPAWGLVELDDLEGAGRRLVFLRPSLRRRWIAREAERVEALRRICAPFARPPFQLADRFDAEALSRHLMTT</sequence>
<dbReference type="AlphaFoldDB" id="A0A2N9AKY3"/>
<reference evidence="3" key="1">
    <citation type="submission" date="2017-10" db="EMBL/GenBank/DDBJ databases">
        <authorList>
            <person name="Regsiter A."/>
            <person name="William W."/>
        </authorList>
    </citation>
    <scope>NUCLEOTIDE SEQUENCE [LARGE SCALE GENOMIC DNA]</scope>
</reference>
<dbReference type="InterPro" id="IPR036465">
    <property type="entry name" value="vWFA_dom_sf"/>
</dbReference>
<proteinExistence type="predicted"/>
<evidence type="ECO:0000313" key="3">
    <source>
        <dbReference type="Proteomes" id="UP000233769"/>
    </source>
</evidence>
<feature type="domain" description="DUF58" evidence="1">
    <location>
        <begin position="52"/>
        <end position="255"/>
    </location>
</feature>
<dbReference type="SUPFAM" id="SSF53300">
    <property type="entry name" value="vWA-like"/>
    <property type="match status" value="1"/>
</dbReference>